<feature type="transmembrane region" description="Helical" evidence="8">
    <location>
        <begin position="430"/>
        <end position="452"/>
    </location>
</feature>
<feature type="domain" description="Major facilitator superfamily (MFS) profile" evidence="9">
    <location>
        <begin position="38"/>
        <end position="456"/>
    </location>
</feature>
<dbReference type="PANTHER" id="PTHR23508">
    <property type="entry name" value="CARBOXYLIC ACID TRANSPORTER PROTEIN HOMOLOG"/>
    <property type="match status" value="1"/>
</dbReference>
<dbReference type="OrthoDB" id="2261376at2759"/>
<evidence type="ECO:0000313" key="10">
    <source>
        <dbReference type="EMBL" id="PMD65328.1"/>
    </source>
</evidence>
<evidence type="ECO:0000256" key="3">
    <source>
        <dbReference type="ARBA" id="ARBA00022448"/>
    </source>
</evidence>
<keyword evidence="5 8" id="KW-1133">Transmembrane helix</keyword>
<feature type="transmembrane region" description="Helical" evidence="8">
    <location>
        <begin position="210"/>
        <end position="229"/>
    </location>
</feature>
<evidence type="ECO:0000256" key="4">
    <source>
        <dbReference type="ARBA" id="ARBA00022692"/>
    </source>
</evidence>
<evidence type="ECO:0000256" key="7">
    <source>
        <dbReference type="SAM" id="MobiDB-lite"/>
    </source>
</evidence>
<dbReference type="InterPro" id="IPR036259">
    <property type="entry name" value="MFS_trans_sf"/>
</dbReference>
<dbReference type="Pfam" id="PF00083">
    <property type="entry name" value="Sugar_tr"/>
    <property type="match status" value="2"/>
</dbReference>
<feature type="transmembrane region" description="Helical" evidence="8">
    <location>
        <begin position="358"/>
        <end position="375"/>
    </location>
</feature>
<dbReference type="PROSITE" id="PS50850">
    <property type="entry name" value="MFS"/>
    <property type="match status" value="1"/>
</dbReference>
<dbReference type="PANTHER" id="PTHR23508:SF10">
    <property type="entry name" value="CARBOXYLIC ACID TRANSPORTER PROTEIN HOMOLOG"/>
    <property type="match status" value="1"/>
</dbReference>
<evidence type="ECO:0000256" key="6">
    <source>
        <dbReference type="ARBA" id="ARBA00023136"/>
    </source>
</evidence>
<comment type="subcellular location">
    <subcellularLocation>
        <location evidence="1">Membrane</location>
        <topology evidence="1">Multi-pass membrane protein</topology>
    </subcellularLocation>
</comment>
<dbReference type="GO" id="GO:0046943">
    <property type="term" value="F:carboxylic acid transmembrane transporter activity"/>
    <property type="evidence" value="ECO:0007669"/>
    <property type="project" value="TreeGrafter"/>
</dbReference>
<dbReference type="GeneID" id="36578869"/>
<evidence type="ECO:0000256" key="2">
    <source>
        <dbReference type="ARBA" id="ARBA00010992"/>
    </source>
</evidence>
<dbReference type="SUPFAM" id="SSF103473">
    <property type="entry name" value="MFS general substrate transporter"/>
    <property type="match status" value="1"/>
</dbReference>
<proteinExistence type="inferred from homology"/>
<dbReference type="AlphaFoldDB" id="A0A2J6TQV0"/>
<feature type="transmembrane region" description="Helical" evidence="8">
    <location>
        <begin position="396"/>
        <end position="418"/>
    </location>
</feature>
<name>A0A2J6TQV0_9HELO</name>
<dbReference type="GO" id="GO:0005886">
    <property type="term" value="C:plasma membrane"/>
    <property type="evidence" value="ECO:0007669"/>
    <property type="project" value="TreeGrafter"/>
</dbReference>
<evidence type="ECO:0000313" key="11">
    <source>
        <dbReference type="Proteomes" id="UP000235371"/>
    </source>
</evidence>
<dbReference type="InParanoid" id="A0A2J6TQV0"/>
<reference evidence="10 11" key="1">
    <citation type="submission" date="2016-04" db="EMBL/GenBank/DDBJ databases">
        <title>A degradative enzymes factory behind the ericoid mycorrhizal symbiosis.</title>
        <authorList>
            <consortium name="DOE Joint Genome Institute"/>
            <person name="Martino E."/>
            <person name="Morin E."/>
            <person name="Grelet G."/>
            <person name="Kuo A."/>
            <person name="Kohler A."/>
            <person name="Daghino S."/>
            <person name="Barry K."/>
            <person name="Choi C."/>
            <person name="Cichocki N."/>
            <person name="Clum A."/>
            <person name="Copeland A."/>
            <person name="Hainaut M."/>
            <person name="Haridas S."/>
            <person name="Labutti K."/>
            <person name="Lindquist E."/>
            <person name="Lipzen A."/>
            <person name="Khouja H.-R."/>
            <person name="Murat C."/>
            <person name="Ohm R."/>
            <person name="Olson A."/>
            <person name="Spatafora J."/>
            <person name="Veneault-Fourrey C."/>
            <person name="Henrissat B."/>
            <person name="Grigoriev I."/>
            <person name="Martin F."/>
            <person name="Perotto S."/>
        </authorList>
    </citation>
    <scope>NUCLEOTIDE SEQUENCE [LARGE SCALE GENOMIC DNA]</scope>
    <source>
        <strain evidence="10 11">E</strain>
    </source>
</reference>
<comment type="similarity">
    <text evidence="2">Belongs to the major facilitator superfamily. Sugar transporter (TC 2.A.1.1) family.</text>
</comment>
<keyword evidence="11" id="KW-1185">Reference proteome</keyword>
<dbReference type="FunFam" id="1.20.1250.20:FF:000140">
    <property type="entry name" value="Putative MFS phospholipid transporter"/>
    <property type="match status" value="1"/>
</dbReference>
<keyword evidence="4 8" id="KW-0812">Transmembrane</keyword>
<dbReference type="InterPro" id="IPR005828">
    <property type="entry name" value="MFS_sugar_transport-like"/>
</dbReference>
<feature type="transmembrane region" description="Helical" evidence="8">
    <location>
        <begin position="176"/>
        <end position="198"/>
    </location>
</feature>
<dbReference type="Gene3D" id="1.20.1250.20">
    <property type="entry name" value="MFS general substrate transporter like domains"/>
    <property type="match status" value="1"/>
</dbReference>
<keyword evidence="3" id="KW-0813">Transport</keyword>
<sequence>MLGIGKNDRPATGIESGSDIQNDRAEENLKSRWERLWPVMACGAGLFSDGYINNVIGSVSTMLGKIYGTEYTGSSSQKNISAITFAGTVFGQLVFGYTSDKWSRSNSLLLSTVILIVFAALGAGSYGAGGSIQGMFAALTAYRFLVGIGIGGEYPAGSVACSEASGELKSGTRNRWFILFTNVMIDWGFVIGAFVPYLLVVICTEQHLRAAWRISLGLGVVPPLMLLWLRIKLQEPEEFKKESMKYVKIPYWLVIKYYWKRLLAVSAIWFLYDFSTYSFGIFSSTILTNVMAKDAPLSQSFGWNTVINLFYVPGAMFGSILSDWIGPRYALAGGVLAQAIVGFIMAGLYPHLAKPENVAGFAVVYGIFLSLGEVGPGDNIGLVASKTCATGVRGQYYAIAAAMGKIGAFVGTYIFPYIEKAGGSNTNTSAQYPFYVSSSFCVLMAFIVLFCLPHIGQDTIKKEDIDFRHYLETQGWDVRQLGLLQGETVESRATAPAALVENEAEKKE</sequence>
<keyword evidence="6 8" id="KW-0472">Membrane</keyword>
<protein>
    <submittedName>
        <fullName evidence="10">MFS general substrate transporter</fullName>
    </submittedName>
</protein>
<dbReference type="InterPro" id="IPR020846">
    <property type="entry name" value="MFS_dom"/>
</dbReference>
<evidence type="ECO:0000256" key="8">
    <source>
        <dbReference type="SAM" id="Phobius"/>
    </source>
</evidence>
<gene>
    <name evidence="10" type="ORF">K444DRAFT_177437</name>
</gene>
<dbReference type="Proteomes" id="UP000235371">
    <property type="component" value="Unassembled WGS sequence"/>
</dbReference>
<evidence type="ECO:0000256" key="5">
    <source>
        <dbReference type="ARBA" id="ARBA00022989"/>
    </source>
</evidence>
<accession>A0A2J6TQV0</accession>
<organism evidence="10 11">
    <name type="scientific">Hyaloscypha bicolor E</name>
    <dbReference type="NCBI Taxonomy" id="1095630"/>
    <lineage>
        <taxon>Eukaryota</taxon>
        <taxon>Fungi</taxon>
        <taxon>Dikarya</taxon>
        <taxon>Ascomycota</taxon>
        <taxon>Pezizomycotina</taxon>
        <taxon>Leotiomycetes</taxon>
        <taxon>Helotiales</taxon>
        <taxon>Hyaloscyphaceae</taxon>
        <taxon>Hyaloscypha</taxon>
        <taxon>Hyaloscypha bicolor</taxon>
    </lineage>
</organism>
<feature type="transmembrane region" description="Helical" evidence="8">
    <location>
        <begin position="108"/>
        <end position="128"/>
    </location>
</feature>
<dbReference type="EMBL" id="KZ613746">
    <property type="protein sequence ID" value="PMD65328.1"/>
    <property type="molecule type" value="Genomic_DNA"/>
</dbReference>
<feature type="transmembrane region" description="Helical" evidence="8">
    <location>
        <begin position="301"/>
        <end position="322"/>
    </location>
</feature>
<dbReference type="STRING" id="1095630.A0A2J6TQV0"/>
<feature type="transmembrane region" description="Helical" evidence="8">
    <location>
        <begin position="249"/>
        <end position="272"/>
    </location>
</feature>
<evidence type="ECO:0000256" key="1">
    <source>
        <dbReference type="ARBA" id="ARBA00004141"/>
    </source>
</evidence>
<feature type="transmembrane region" description="Helical" evidence="8">
    <location>
        <begin position="329"/>
        <end position="352"/>
    </location>
</feature>
<dbReference type="RefSeq" id="XP_024742232.1">
    <property type="nucleotide sequence ID" value="XM_024870787.1"/>
</dbReference>
<feature type="region of interest" description="Disordered" evidence="7">
    <location>
        <begin position="1"/>
        <end position="21"/>
    </location>
</feature>
<evidence type="ECO:0000259" key="9">
    <source>
        <dbReference type="PROSITE" id="PS50850"/>
    </source>
</evidence>